<organism evidence="9 10">
    <name type="scientific">Azospirillum oleiclasticum</name>
    <dbReference type="NCBI Taxonomy" id="2735135"/>
    <lineage>
        <taxon>Bacteria</taxon>
        <taxon>Pseudomonadati</taxon>
        <taxon>Pseudomonadota</taxon>
        <taxon>Alphaproteobacteria</taxon>
        <taxon>Rhodospirillales</taxon>
        <taxon>Azospirillaceae</taxon>
        <taxon>Azospirillum</taxon>
    </lineage>
</organism>
<keyword evidence="4" id="KW-0479">Metal-binding</keyword>
<accession>A0ABX2TFS2</accession>
<proteinExistence type="inferred from homology"/>
<comment type="catalytic activity">
    <reaction evidence="7 8">
        <text>hydrogencarbonate + H(+) = CO2 + H2O</text>
        <dbReference type="Rhea" id="RHEA:10748"/>
        <dbReference type="ChEBI" id="CHEBI:15377"/>
        <dbReference type="ChEBI" id="CHEBI:15378"/>
        <dbReference type="ChEBI" id="CHEBI:16526"/>
        <dbReference type="ChEBI" id="CHEBI:17544"/>
        <dbReference type="EC" id="4.2.1.1"/>
    </reaction>
</comment>
<evidence type="ECO:0000256" key="5">
    <source>
        <dbReference type="ARBA" id="ARBA00022833"/>
    </source>
</evidence>
<evidence type="ECO:0000256" key="3">
    <source>
        <dbReference type="ARBA" id="ARBA00012925"/>
    </source>
</evidence>
<dbReference type="RefSeq" id="WP_180283306.1">
    <property type="nucleotide sequence ID" value="NZ_JABFDB010000012.1"/>
</dbReference>
<dbReference type="PROSITE" id="PS00705">
    <property type="entry name" value="PROK_CO2_ANHYDRASE_2"/>
    <property type="match status" value="1"/>
</dbReference>
<reference evidence="9 10" key="1">
    <citation type="submission" date="2020-05" db="EMBL/GenBank/DDBJ databases">
        <title>Azospirillum oleiclasticum sp. nov, a nitrogen-fixing and heavy crude oil-emulsifying bacterium isolated from the crude oil of Yumen Oilfield.</title>
        <authorList>
            <person name="Wu D."/>
            <person name="Cai M."/>
            <person name="Zhang X."/>
        </authorList>
    </citation>
    <scope>NUCLEOTIDE SEQUENCE [LARGE SCALE GENOMIC DNA]</scope>
    <source>
        <strain evidence="9 10">ROY-1-1-2</strain>
    </source>
</reference>
<dbReference type="Pfam" id="PF00484">
    <property type="entry name" value="Pro_CA"/>
    <property type="match status" value="1"/>
</dbReference>
<keyword evidence="6 8" id="KW-0456">Lyase</keyword>
<keyword evidence="5 8" id="KW-0862">Zinc</keyword>
<dbReference type="PROSITE" id="PS00704">
    <property type="entry name" value="PROK_CO2_ANHYDRASE_1"/>
    <property type="match status" value="1"/>
</dbReference>
<dbReference type="InterPro" id="IPR045066">
    <property type="entry name" value="Beta_CA_cladeB"/>
</dbReference>
<dbReference type="Gene3D" id="3.40.1050.10">
    <property type="entry name" value="Carbonic anhydrase"/>
    <property type="match status" value="1"/>
</dbReference>
<dbReference type="EC" id="4.2.1.1" evidence="3 8"/>
<dbReference type="InterPro" id="IPR001765">
    <property type="entry name" value="Carbonic_anhydrase"/>
</dbReference>
<comment type="similarity">
    <text evidence="2 8">Belongs to the beta-class carbonic anhydrase family.</text>
</comment>
<comment type="cofactor">
    <cofactor evidence="1">
        <name>Zn(2+)</name>
        <dbReference type="ChEBI" id="CHEBI:29105"/>
    </cofactor>
</comment>
<dbReference type="Proteomes" id="UP000584642">
    <property type="component" value="Unassembled WGS sequence"/>
</dbReference>
<evidence type="ECO:0000256" key="7">
    <source>
        <dbReference type="ARBA" id="ARBA00048348"/>
    </source>
</evidence>
<evidence type="ECO:0000256" key="1">
    <source>
        <dbReference type="ARBA" id="ARBA00001947"/>
    </source>
</evidence>
<dbReference type="InterPro" id="IPR015892">
    <property type="entry name" value="Carbonic_anhydrase_CS"/>
</dbReference>
<evidence type="ECO:0000313" key="9">
    <source>
        <dbReference type="EMBL" id="NYZ21530.1"/>
    </source>
</evidence>
<gene>
    <name evidence="9" type="ORF">HND93_17595</name>
</gene>
<dbReference type="PANTHER" id="PTHR11002">
    <property type="entry name" value="CARBONIC ANHYDRASE"/>
    <property type="match status" value="1"/>
</dbReference>
<dbReference type="SMART" id="SM00947">
    <property type="entry name" value="Pro_CA"/>
    <property type="match status" value="1"/>
</dbReference>
<dbReference type="SUPFAM" id="SSF53056">
    <property type="entry name" value="beta-carbonic anhydrase, cab"/>
    <property type="match status" value="1"/>
</dbReference>
<dbReference type="EMBL" id="JABFDB010000012">
    <property type="protein sequence ID" value="NYZ21530.1"/>
    <property type="molecule type" value="Genomic_DNA"/>
</dbReference>
<sequence length="234" mass="26358">MPHHQHLAIRRLMSGMKNFRSRHYEDEPGTMRRLVEEGQKPDVLLIGCSDSRVDPALLMQAEPGELFVVRNVANLVPPYGPDQGYHGTSAALEYAVRVLRVRHVIVLGHAHCGGIQGLIRLRAGESLTGDFIAPWVSIASEACDQYITAAVSEAEKLGEDPEERRQAVFQRLTENPFLVERAAVLRSIDNLMTFPCIKEKVQAGSLHLHGWWFDLETGDLWALDPVQRVFRPYE</sequence>
<keyword evidence="10" id="KW-1185">Reference proteome</keyword>
<comment type="function">
    <text evidence="8">Reversible hydration of carbon dioxide.</text>
</comment>
<dbReference type="PANTHER" id="PTHR11002:SF76">
    <property type="entry name" value="CARBONIC ANHYDRASE"/>
    <property type="match status" value="1"/>
</dbReference>
<evidence type="ECO:0000256" key="4">
    <source>
        <dbReference type="ARBA" id="ARBA00022723"/>
    </source>
</evidence>
<dbReference type="CDD" id="cd00884">
    <property type="entry name" value="beta_CA_cladeB"/>
    <property type="match status" value="1"/>
</dbReference>
<evidence type="ECO:0000256" key="6">
    <source>
        <dbReference type="ARBA" id="ARBA00023239"/>
    </source>
</evidence>
<name>A0ABX2TFS2_9PROT</name>
<evidence type="ECO:0000256" key="2">
    <source>
        <dbReference type="ARBA" id="ARBA00006217"/>
    </source>
</evidence>
<comment type="caution">
    <text evidence="9">The sequence shown here is derived from an EMBL/GenBank/DDBJ whole genome shotgun (WGS) entry which is preliminary data.</text>
</comment>
<evidence type="ECO:0000313" key="10">
    <source>
        <dbReference type="Proteomes" id="UP000584642"/>
    </source>
</evidence>
<dbReference type="InterPro" id="IPR036874">
    <property type="entry name" value="Carbonic_anhydrase_sf"/>
</dbReference>
<protein>
    <recommendedName>
        <fullName evidence="3 8">Carbonic anhydrase</fullName>
        <ecNumber evidence="3 8">4.2.1.1</ecNumber>
    </recommendedName>
    <alternativeName>
        <fullName evidence="8">Carbonate dehydratase</fullName>
    </alternativeName>
</protein>
<evidence type="ECO:0000256" key="8">
    <source>
        <dbReference type="RuleBase" id="RU003956"/>
    </source>
</evidence>